<evidence type="ECO:0000313" key="1">
    <source>
        <dbReference type="EMBL" id="NEZ56497.1"/>
    </source>
</evidence>
<keyword evidence="2" id="KW-1185">Reference proteome</keyword>
<evidence type="ECO:0000313" key="2">
    <source>
        <dbReference type="Proteomes" id="UP000481033"/>
    </source>
</evidence>
<organism evidence="1 2">
    <name type="scientific">Adonisia turfae CCMR0081</name>
    <dbReference type="NCBI Taxonomy" id="2292702"/>
    <lineage>
        <taxon>Bacteria</taxon>
        <taxon>Bacillati</taxon>
        <taxon>Cyanobacteriota</taxon>
        <taxon>Adonisia</taxon>
        <taxon>Adonisia turfae</taxon>
    </lineage>
</organism>
<dbReference type="RefSeq" id="WP_163698504.1">
    <property type="nucleotide sequence ID" value="NZ_QXHD01000004.1"/>
</dbReference>
<dbReference type="AlphaFoldDB" id="A0A6M0RJS9"/>
<dbReference type="Proteomes" id="UP000481033">
    <property type="component" value="Unassembled WGS sequence"/>
</dbReference>
<gene>
    <name evidence="1" type="ORF">DXZ20_12590</name>
</gene>
<dbReference type="EMBL" id="QXHD01000004">
    <property type="protein sequence ID" value="NEZ56497.1"/>
    <property type="molecule type" value="Genomic_DNA"/>
</dbReference>
<sequence>MVAYNFKQQFAPLIRAGVKQQTIRARRKNRHASAGEPIQIYTGMRTKSCIKLIDPDPLCRAVLPISIDGVEVLIDGTPLMGEELEELAVEDGFNSFKELAEFFKPRMPFEGVLIAWGDWQPYWTSV</sequence>
<proteinExistence type="predicted"/>
<comment type="caution">
    <text evidence="1">The sequence shown here is derived from an EMBL/GenBank/DDBJ whole genome shotgun (WGS) entry which is preliminary data.</text>
</comment>
<name>A0A6M0RJS9_9CYAN</name>
<protein>
    <submittedName>
        <fullName evidence="1">ASCH domain-containing protein</fullName>
    </submittedName>
</protein>
<accession>A0A6M0RJS9</accession>
<reference evidence="1 2" key="1">
    <citation type="journal article" date="2020" name="Microb. Ecol.">
        <title>Ecogenomics of the Marine Benthic Filamentous Cyanobacterium Adonisia.</title>
        <authorList>
            <person name="Walter J.M."/>
            <person name="Coutinho F.H."/>
            <person name="Leomil L."/>
            <person name="Hargreaves P.I."/>
            <person name="Campeao M.E."/>
            <person name="Vieira V.V."/>
            <person name="Silva B.S."/>
            <person name="Fistarol G.O."/>
            <person name="Salomon P.S."/>
            <person name="Sawabe T."/>
            <person name="Mino S."/>
            <person name="Hosokawa M."/>
            <person name="Miyashita H."/>
            <person name="Maruyama F."/>
            <person name="van Verk M.C."/>
            <person name="Dutilh B.E."/>
            <person name="Thompson C.C."/>
            <person name="Thompson F.L."/>
        </authorList>
    </citation>
    <scope>NUCLEOTIDE SEQUENCE [LARGE SCALE GENOMIC DNA]</scope>
    <source>
        <strain evidence="1 2">CCMR0081</strain>
    </source>
</reference>